<evidence type="ECO:0000313" key="5">
    <source>
        <dbReference type="EMBL" id="RUS67521.1"/>
    </source>
</evidence>
<dbReference type="InterPro" id="IPR016181">
    <property type="entry name" value="Acyl_CoA_acyltransferase"/>
</dbReference>
<dbReference type="Proteomes" id="UP000286947">
    <property type="component" value="Unassembled WGS sequence"/>
</dbReference>
<evidence type="ECO:0000256" key="1">
    <source>
        <dbReference type="ARBA" id="ARBA00008694"/>
    </source>
</evidence>
<keyword evidence="3" id="KW-0012">Acyltransferase</keyword>
<dbReference type="AlphaFoldDB" id="A0A433SFJ5"/>
<dbReference type="OrthoDB" id="5295305at2"/>
<protein>
    <recommendedName>
        <fullName evidence="4">N-acetyltransferase domain-containing protein</fullName>
    </recommendedName>
</protein>
<keyword evidence="2" id="KW-0808">Transferase</keyword>
<dbReference type="PANTHER" id="PTHR10545">
    <property type="entry name" value="DIAMINE N-ACETYLTRANSFERASE"/>
    <property type="match status" value="1"/>
</dbReference>
<evidence type="ECO:0000313" key="6">
    <source>
        <dbReference type="Proteomes" id="UP000286947"/>
    </source>
</evidence>
<evidence type="ECO:0000256" key="3">
    <source>
        <dbReference type="ARBA" id="ARBA00023315"/>
    </source>
</evidence>
<organism evidence="5 6">
    <name type="scientific">Saezia sanguinis</name>
    <dbReference type="NCBI Taxonomy" id="1965230"/>
    <lineage>
        <taxon>Bacteria</taxon>
        <taxon>Pseudomonadati</taxon>
        <taxon>Pseudomonadota</taxon>
        <taxon>Betaproteobacteria</taxon>
        <taxon>Burkholderiales</taxon>
        <taxon>Saeziaceae</taxon>
        <taxon>Saezia</taxon>
    </lineage>
</organism>
<evidence type="ECO:0000259" key="4">
    <source>
        <dbReference type="PROSITE" id="PS51186"/>
    </source>
</evidence>
<dbReference type="Gene3D" id="3.40.630.30">
    <property type="match status" value="1"/>
</dbReference>
<accession>A0A433SFJ5</accession>
<dbReference type="SUPFAM" id="SSF55729">
    <property type="entry name" value="Acyl-CoA N-acyltransferases (Nat)"/>
    <property type="match status" value="1"/>
</dbReference>
<dbReference type="InterPro" id="IPR051016">
    <property type="entry name" value="Diverse_Substrate_AcTransf"/>
</dbReference>
<evidence type="ECO:0000256" key="2">
    <source>
        <dbReference type="ARBA" id="ARBA00022679"/>
    </source>
</evidence>
<comment type="similarity">
    <text evidence="1">Belongs to the acetyltransferase family.</text>
</comment>
<dbReference type="GO" id="GO:0008080">
    <property type="term" value="F:N-acetyltransferase activity"/>
    <property type="evidence" value="ECO:0007669"/>
    <property type="project" value="UniProtKB-ARBA"/>
</dbReference>
<reference evidence="5 6" key="1">
    <citation type="submission" date="2018-01" db="EMBL/GenBank/DDBJ databases">
        <title>Saezia sanguinis gen. nov., sp. nov., in the order Burkholderiales isolated from human blood.</title>
        <authorList>
            <person name="Medina-Pascual M.J."/>
            <person name="Valdezate S."/>
            <person name="Monzon S."/>
            <person name="Cuesta I."/>
            <person name="Carrasco G."/>
            <person name="Villalon P."/>
            <person name="Saez-Nieto J.A."/>
        </authorList>
    </citation>
    <scope>NUCLEOTIDE SEQUENCE [LARGE SCALE GENOMIC DNA]</scope>
    <source>
        <strain evidence="5 6">CNM695-12</strain>
    </source>
</reference>
<dbReference type="PANTHER" id="PTHR10545:SF29">
    <property type="entry name" value="GH14572P-RELATED"/>
    <property type="match status" value="1"/>
</dbReference>
<feature type="domain" description="N-acetyltransferase" evidence="4">
    <location>
        <begin position="9"/>
        <end position="175"/>
    </location>
</feature>
<gene>
    <name evidence="5" type="ORF">CUZ56_01468</name>
</gene>
<dbReference type="RefSeq" id="WP_126979608.1">
    <property type="nucleotide sequence ID" value="NZ_PQSP01000002.1"/>
</dbReference>
<dbReference type="InterPro" id="IPR000182">
    <property type="entry name" value="GNAT_dom"/>
</dbReference>
<dbReference type="PROSITE" id="PS51186">
    <property type="entry name" value="GNAT"/>
    <property type="match status" value="1"/>
</dbReference>
<name>A0A433SFJ5_9BURK</name>
<comment type="caution">
    <text evidence="5">The sequence shown here is derived from an EMBL/GenBank/DDBJ whole genome shotgun (WGS) entry which is preliminary data.</text>
</comment>
<proteinExistence type="inferred from homology"/>
<dbReference type="Pfam" id="PF00583">
    <property type="entry name" value="Acetyltransf_1"/>
    <property type="match status" value="1"/>
</dbReference>
<dbReference type="EMBL" id="PQSP01000002">
    <property type="protein sequence ID" value="RUS67521.1"/>
    <property type="molecule type" value="Genomic_DNA"/>
</dbReference>
<dbReference type="FunFam" id="3.40.630.30:FF:000064">
    <property type="entry name" value="GNAT family acetyltransferase"/>
    <property type="match status" value="1"/>
</dbReference>
<dbReference type="CDD" id="cd04301">
    <property type="entry name" value="NAT_SF"/>
    <property type="match status" value="1"/>
</dbReference>
<sequence>MSTEQTTHIHIRPATPDDVNTIQELILALAEYEKLTHMVKSTPEMLHTQLFGPRPAAEAVIAEIQDQQQQVHRVGFALFFPNFSTFLAQPGLYLEDLFVLPQWRGYGIGKALLQHLASIAVERNYGRFEWSVLDWNQPAIDFYHAAGAQMMQEWRICRVTGEALQTLAKGFPAAK</sequence>
<keyword evidence="6" id="KW-1185">Reference proteome</keyword>